<evidence type="ECO:0000256" key="1">
    <source>
        <dbReference type="ARBA" id="ARBA00022649"/>
    </source>
</evidence>
<dbReference type="InterPro" id="IPR007712">
    <property type="entry name" value="RelE/ParE_toxin"/>
</dbReference>
<reference evidence="2 3" key="1">
    <citation type="submission" date="2016-11" db="EMBL/GenBank/DDBJ databases">
        <title>Trade-off between light-utilization and light-protection in marine flavobacteria.</title>
        <authorList>
            <person name="Kumagai Y."/>
        </authorList>
    </citation>
    <scope>NUCLEOTIDE SEQUENCE [LARGE SCALE GENOMIC DNA]</scope>
    <source>
        <strain evidence="2 3">JCM 13191</strain>
    </source>
</reference>
<dbReference type="AlphaFoldDB" id="A0A1W6MKC1"/>
<gene>
    <name evidence="2" type="ORF">BST97_08525</name>
</gene>
<dbReference type="EMBL" id="CP019344">
    <property type="protein sequence ID" value="ARN78040.1"/>
    <property type="molecule type" value="Genomic_DNA"/>
</dbReference>
<evidence type="ECO:0000313" key="2">
    <source>
        <dbReference type="EMBL" id="ARN78040.1"/>
    </source>
</evidence>
<dbReference type="InterPro" id="IPR035093">
    <property type="entry name" value="RelE/ParE_toxin_dom_sf"/>
</dbReference>
<dbReference type="OrthoDB" id="595476at2"/>
<proteinExistence type="predicted"/>
<evidence type="ECO:0008006" key="4">
    <source>
        <dbReference type="Google" id="ProtNLM"/>
    </source>
</evidence>
<protein>
    <recommendedName>
        <fullName evidence="4">Plasmid stabilization system</fullName>
    </recommendedName>
</protein>
<accession>A0A1W6MKC1</accession>
<evidence type="ECO:0000313" key="3">
    <source>
        <dbReference type="Proteomes" id="UP000193431"/>
    </source>
</evidence>
<name>A0A1W6MKC1_9FLAO</name>
<dbReference type="STRING" id="331648.BST97_08525"/>
<keyword evidence="3" id="KW-1185">Reference proteome</keyword>
<sequence length="92" mass="11339">MVHLLTFDEEALIDFKEAVEYYKQISADLASRFQVEFWSKIEELKTNPLQYQSRYRDIRLAHLKKFPYAIHFIMEDKRVVVFRILHHKQFYK</sequence>
<organism evidence="2 3">
    <name type="scientific">Nonlabens spongiae</name>
    <dbReference type="NCBI Taxonomy" id="331648"/>
    <lineage>
        <taxon>Bacteria</taxon>
        <taxon>Pseudomonadati</taxon>
        <taxon>Bacteroidota</taxon>
        <taxon>Flavobacteriia</taxon>
        <taxon>Flavobacteriales</taxon>
        <taxon>Flavobacteriaceae</taxon>
        <taxon>Nonlabens</taxon>
    </lineage>
</organism>
<dbReference type="Pfam" id="PF05016">
    <property type="entry name" value="ParE_toxin"/>
    <property type="match status" value="1"/>
</dbReference>
<dbReference type="Proteomes" id="UP000193431">
    <property type="component" value="Chromosome"/>
</dbReference>
<keyword evidence="1" id="KW-1277">Toxin-antitoxin system</keyword>
<dbReference type="Gene3D" id="3.30.2310.20">
    <property type="entry name" value="RelE-like"/>
    <property type="match status" value="1"/>
</dbReference>
<dbReference type="RefSeq" id="WP_085766836.1">
    <property type="nucleotide sequence ID" value="NZ_CP019344.1"/>
</dbReference>